<protein>
    <submittedName>
        <fullName evidence="1">Uncharacterized protein</fullName>
    </submittedName>
</protein>
<sequence>SSSLVSKFSPLFTHRISKLLQLKESCFSGLSACGGPPKRHFPAKEKKHRSAGFFLPLSVPLLFY</sequence>
<proteinExistence type="predicted"/>
<reference evidence="1" key="1">
    <citation type="journal article" date="2021" name="PeerJ">
        <title>Extensive microbial diversity within the chicken gut microbiome revealed by metagenomics and culture.</title>
        <authorList>
            <person name="Gilroy R."/>
            <person name="Ravi A."/>
            <person name="Getino M."/>
            <person name="Pursley I."/>
            <person name="Horton D.L."/>
            <person name="Alikhan N.F."/>
            <person name="Baker D."/>
            <person name="Gharbi K."/>
            <person name="Hall N."/>
            <person name="Watson M."/>
            <person name="Adriaenssens E.M."/>
            <person name="Foster-Nyarko E."/>
            <person name="Jarju S."/>
            <person name="Secka A."/>
            <person name="Antonio M."/>
            <person name="Oren A."/>
            <person name="Chaudhuri R.R."/>
            <person name="La Ragione R."/>
            <person name="Hildebrand F."/>
            <person name="Pallen M.J."/>
        </authorList>
    </citation>
    <scope>NUCLEOTIDE SEQUENCE</scope>
    <source>
        <strain evidence="1">CHK183-5548</strain>
    </source>
</reference>
<comment type="caution">
    <text evidence="1">The sequence shown here is derived from an EMBL/GenBank/DDBJ whole genome shotgun (WGS) entry which is preliminary data.</text>
</comment>
<gene>
    <name evidence="1" type="ORF">IAA04_12660</name>
</gene>
<feature type="non-terminal residue" evidence="1">
    <location>
        <position position="1"/>
    </location>
</feature>
<dbReference type="Proteomes" id="UP000823883">
    <property type="component" value="Unassembled WGS sequence"/>
</dbReference>
<dbReference type="EMBL" id="DWWL01000084">
    <property type="protein sequence ID" value="HJC48892.1"/>
    <property type="molecule type" value="Genomic_DNA"/>
</dbReference>
<accession>A0A9D2PFA8</accession>
<evidence type="ECO:0000313" key="2">
    <source>
        <dbReference type="Proteomes" id="UP000823883"/>
    </source>
</evidence>
<reference evidence="1" key="2">
    <citation type="submission" date="2021-04" db="EMBL/GenBank/DDBJ databases">
        <authorList>
            <person name="Gilroy R."/>
        </authorList>
    </citation>
    <scope>NUCLEOTIDE SEQUENCE</scope>
    <source>
        <strain evidence="1">CHK183-5548</strain>
    </source>
</reference>
<name>A0A9D2PFA8_9FIRM</name>
<dbReference type="AlphaFoldDB" id="A0A9D2PFA8"/>
<evidence type="ECO:0000313" key="1">
    <source>
        <dbReference type="EMBL" id="HJC48892.1"/>
    </source>
</evidence>
<organism evidence="1 2">
    <name type="scientific">Candidatus Lachnoclostridium pullistercoris</name>
    <dbReference type="NCBI Taxonomy" id="2838632"/>
    <lineage>
        <taxon>Bacteria</taxon>
        <taxon>Bacillati</taxon>
        <taxon>Bacillota</taxon>
        <taxon>Clostridia</taxon>
        <taxon>Lachnospirales</taxon>
        <taxon>Lachnospiraceae</taxon>
    </lineage>
</organism>